<gene>
    <name evidence="2" type="primary">dtd</name>
    <name evidence="3" type="ORF">BM477_05645</name>
</gene>
<dbReference type="GO" id="GO:0051500">
    <property type="term" value="F:D-tyrosyl-tRNA(Tyr) deacylase activity"/>
    <property type="evidence" value="ECO:0007669"/>
    <property type="project" value="TreeGrafter"/>
</dbReference>
<evidence type="ECO:0000256" key="2">
    <source>
        <dbReference type="HAMAP-Rule" id="MF_00518"/>
    </source>
</evidence>
<evidence type="ECO:0000313" key="4">
    <source>
        <dbReference type="Proteomes" id="UP000186465"/>
    </source>
</evidence>
<dbReference type="FunFam" id="3.50.80.10:FF:000001">
    <property type="entry name" value="D-aminoacyl-tRNA deacylase"/>
    <property type="match status" value="1"/>
</dbReference>
<dbReference type="EMBL" id="MPDM01000005">
    <property type="protein sequence ID" value="OKL48680.1"/>
    <property type="molecule type" value="Genomic_DNA"/>
</dbReference>
<comment type="catalytic activity">
    <reaction evidence="2">
        <text>a D-aminoacyl-tRNA + H2O = a tRNA + a D-alpha-amino acid + H(+)</text>
        <dbReference type="Rhea" id="RHEA:13953"/>
        <dbReference type="Rhea" id="RHEA-COMP:10123"/>
        <dbReference type="Rhea" id="RHEA-COMP:10124"/>
        <dbReference type="ChEBI" id="CHEBI:15377"/>
        <dbReference type="ChEBI" id="CHEBI:15378"/>
        <dbReference type="ChEBI" id="CHEBI:59871"/>
        <dbReference type="ChEBI" id="CHEBI:78442"/>
        <dbReference type="ChEBI" id="CHEBI:79333"/>
        <dbReference type="EC" id="3.1.1.96"/>
    </reaction>
</comment>
<evidence type="ECO:0000313" key="3">
    <source>
        <dbReference type="EMBL" id="OKL48680.1"/>
    </source>
</evidence>
<name>A0A1Q5PML0_9ACTO</name>
<dbReference type="GO" id="GO:0106026">
    <property type="term" value="F:Gly-tRNA(Ala) deacylase activity"/>
    <property type="evidence" value="ECO:0007669"/>
    <property type="project" value="UniProtKB-UniRule"/>
</dbReference>
<evidence type="ECO:0000256" key="1">
    <source>
        <dbReference type="ARBA" id="ARBA00009673"/>
    </source>
</evidence>
<comment type="caution">
    <text evidence="3">The sequence shown here is derived from an EMBL/GenBank/DDBJ whole genome shotgun (WGS) entry which is preliminary data.</text>
</comment>
<dbReference type="PANTHER" id="PTHR10472">
    <property type="entry name" value="D-TYROSYL-TRNA TYR DEACYLASE"/>
    <property type="match status" value="1"/>
</dbReference>
<dbReference type="RefSeq" id="WP_075361709.1">
    <property type="nucleotide sequence ID" value="NZ_MPDM01000005.1"/>
</dbReference>
<dbReference type="SUPFAM" id="SSF69500">
    <property type="entry name" value="DTD-like"/>
    <property type="match status" value="1"/>
</dbReference>
<dbReference type="InterPro" id="IPR003732">
    <property type="entry name" value="Daa-tRNA_deacyls_DTD"/>
</dbReference>
<dbReference type="EC" id="3.1.1.-" evidence="2"/>
<dbReference type="OrthoDB" id="9801395at2"/>
<dbReference type="Gene3D" id="3.50.80.10">
    <property type="entry name" value="D-tyrosyl-tRNA(Tyr) deacylase"/>
    <property type="match status" value="1"/>
</dbReference>
<comment type="subcellular location">
    <subcellularLocation>
        <location evidence="2">Cytoplasm</location>
    </subcellularLocation>
</comment>
<comment type="subunit">
    <text evidence="2">Homodimer.</text>
</comment>
<dbReference type="PANTHER" id="PTHR10472:SF5">
    <property type="entry name" value="D-AMINOACYL-TRNA DEACYLASE 1"/>
    <property type="match status" value="1"/>
</dbReference>
<dbReference type="GO" id="GO:0019478">
    <property type="term" value="P:D-amino acid catabolic process"/>
    <property type="evidence" value="ECO:0007669"/>
    <property type="project" value="UniProtKB-UniRule"/>
</dbReference>
<dbReference type="HAMAP" id="MF_00518">
    <property type="entry name" value="Deacylase_Dtd"/>
    <property type="match status" value="1"/>
</dbReference>
<comment type="function">
    <text evidence="2">An aminoacyl-tRNA editing enzyme that deacylates mischarged D-aminoacyl-tRNAs. Also deacylates mischarged glycyl-tRNA(Ala), protecting cells against glycine mischarging by AlaRS. Acts via tRNA-based rather than protein-based catalysis; rejects L-amino acids rather than detecting D-amino acids in the active site. By recycling D-aminoacyl-tRNA to D-amino acids and free tRNA molecules, this enzyme counteracts the toxicity associated with the formation of D-aminoacyl-tRNA entities in vivo and helps enforce protein L-homochirality.</text>
</comment>
<dbReference type="GO" id="GO:0000049">
    <property type="term" value="F:tRNA binding"/>
    <property type="evidence" value="ECO:0007669"/>
    <property type="project" value="UniProtKB-UniRule"/>
</dbReference>
<keyword evidence="2" id="KW-0694">RNA-binding</keyword>
<protein>
    <recommendedName>
        <fullName evidence="2">D-aminoacyl-tRNA deacylase</fullName>
        <shortName evidence="2">DTD</shortName>
        <ecNumber evidence="2">3.1.1.96</ecNumber>
    </recommendedName>
    <alternativeName>
        <fullName evidence="2">Gly-tRNA(Ala) deacylase</fullName>
        <ecNumber evidence="2">3.1.1.-</ecNumber>
    </alternativeName>
</protein>
<reference evidence="4" key="1">
    <citation type="submission" date="2016-11" db="EMBL/GenBank/DDBJ databases">
        <title>Actinomyces gypaetusis sp. nov. isolated from Gypaetus barbatus in Qinghai Tibet Plateau China.</title>
        <authorList>
            <person name="Meng X."/>
        </authorList>
    </citation>
    <scope>NUCLEOTIDE SEQUENCE [LARGE SCALE GENOMIC DNA]</scope>
    <source>
        <strain evidence="4">DSM 15383</strain>
    </source>
</reference>
<keyword evidence="2" id="KW-0820">tRNA-binding</keyword>
<comment type="catalytic activity">
    <reaction evidence="2">
        <text>glycyl-tRNA(Ala) + H2O = tRNA(Ala) + glycine + H(+)</text>
        <dbReference type="Rhea" id="RHEA:53744"/>
        <dbReference type="Rhea" id="RHEA-COMP:9657"/>
        <dbReference type="Rhea" id="RHEA-COMP:13640"/>
        <dbReference type="ChEBI" id="CHEBI:15377"/>
        <dbReference type="ChEBI" id="CHEBI:15378"/>
        <dbReference type="ChEBI" id="CHEBI:57305"/>
        <dbReference type="ChEBI" id="CHEBI:78442"/>
        <dbReference type="ChEBI" id="CHEBI:78522"/>
    </reaction>
</comment>
<dbReference type="Pfam" id="PF02580">
    <property type="entry name" value="Tyr_Deacylase"/>
    <property type="match status" value="1"/>
</dbReference>
<comment type="domain">
    <text evidence="2">A Gly-cisPro motif from one monomer fits into the active site of the other monomer to allow specific chiral rejection of L-amino acids.</text>
</comment>
<dbReference type="GO" id="GO:0043908">
    <property type="term" value="F:Ser(Gly)-tRNA(Ala) hydrolase activity"/>
    <property type="evidence" value="ECO:0007669"/>
    <property type="project" value="UniProtKB-UniRule"/>
</dbReference>
<comment type="similarity">
    <text evidence="1 2">Belongs to the DTD family.</text>
</comment>
<dbReference type="STRING" id="156892.BM477_05645"/>
<keyword evidence="2" id="KW-0378">Hydrolase</keyword>
<accession>A0A1Q5PML0</accession>
<keyword evidence="2" id="KW-0963">Cytoplasm</keyword>
<dbReference type="NCBIfam" id="TIGR00256">
    <property type="entry name" value="D-aminoacyl-tRNA deacylase"/>
    <property type="match status" value="1"/>
</dbReference>
<sequence length="151" mass="16461">MRAVVQRVKAASVVVEGETVGQINEAGLLILLGITHTDGPEQINKMAEKIANLRILRTPEENDPAARTEESLLSLSAPALVVSQFTLYGSVVKGRRPSWTEAAPRPVAEPIYEQFCDRLRQLGVTVETGRFGAMMDVSLINDGPYTLTVEI</sequence>
<proteinExistence type="inferred from homology"/>
<keyword evidence="4" id="KW-1185">Reference proteome</keyword>
<feature type="short sequence motif" description="Gly-cisPro motif, important for rejection of L-amino acids" evidence="2">
    <location>
        <begin position="143"/>
        <end position="144"/>
    </location>
</feature>
<dbReference type="Proteomes" id="UP000186465">
    <property type="component" value="Unassembled WGS sequence"/>
</dbReference>
<dbReference type="InterPro" id="IPR023509">
    <property type="entry name" value="DTD-like_sf"/>
</dbReference>
<dbReference type="EC" id="3.1.1.96" evidence="2"/>
<dbReference type="AlphaFoldDB" id="A0A1Q5PML0"/>
<dbReference type="GO" id="GO:0005737">
    <property type="term" value="C:cytoplasm"/>
    <property type="evidence" value="ECO:0007669"/>
    <property type="project" value="UniProtKB-SubCell"/>
</dbReference>
<organism evidence="3 4">
    <name type="scientific">Boudabousia marimammalium</name>
    <dbReference type="NCBI Taxonomy" id="156892"/>
    <lineage>
        <taxon>Bacteria</taxon>
        <taxon>Bacillati</taxon>
        <taxon>Actinomycetota</taxon>
        <taxon>Actinomycetes</taxon>
        <taxon>Actinomycetales</taxon>
        <taxon>Actinomycetaceae</taxon>
        <taxon>Boudabousia</taxon>
    </lineage>
</organism>